<dbReference type="PROSITE" id="PS50011">
    <property type="entry name" value="PROTEIN_KINASE_DOM"/>
    <property type="match status" value="1"/>
</dbReference>
<keyword evidence="3" id="KW-1185">Reference proteome</keyword>
<protein>
    <recommendedName>
        <fullName evidence="1">Protein kinase domain-containing protein</fullName>
    </recommendedName>
</protein>
<dbReference type="InterPro" id="IPR001245">
    <property type="entry name" value="Ser-Thr/Tyr_kinase_cat_dom"/>
</dbReference>
<dbReference type="EMBL" id="UZAF01017726">
    <property type="protein sequence ID" value="VDO44405.1"/>
    <property type="molecule type" value="Genomic_DNA"/>
</dbReference>
<feature type="domain" description="Protein kinase" evidence="1">
    <location>
        <begin position="1"/>
        <end position="275"/>
    </location>
</feature>
<dbReference type="PANTHER" id="PTHR24416:SF602">
    <property type="entry name" value="PROTEIN VER-1-RELATED"/>
    <property type="match status" value="1"/>
</dbReference>
<dbReference type="InterPro" id="IPR020635">
    <property type="entry name" value="Tyr_kinase_cat_dom"/>
</dbReference>
<evidence type="ECO:0000313" key="3">
    <source>
        <dbReference type="Proteomes" id="UP000268014"/>
    </source>
</evidence>
<dbReference type="AlphaFoldDB" id="A0A3P7Z5E6"/>
<dbReference type="PANTHER" id="PTHR24416">
    <property type="entry name" value="TYROSINE-PROTEIN KINASE RECEPTOR"/>
    <property type="match status" value="1"/>
</dbReference>
<dbReference type="Proteomes" id="UP000268014">
    <property type="component" value="Unassembled WGS sequence"/>
</dbReference>
<sequence length="275" mass="31673">MLPQENFIGSTRCNFGELYVVVELCDNGNLKEYLLKHKNKFINELKQTQLPDDGYLRPDSSIKSHYIPDWSNDMESDRLLSDSAMLATSDLISFAMQVANGMEYLSSIPCIHRDLAARNVLLTRKRICRIADFGMAKNENKNYYSSIATKKFSYRNVLVPYRWMAIEAIQDGVYTLESDIWSFGILLYEIFTLGGLPYPTISNEDLLPKLLDGYRNSKPQYLVERVADILLSFLKPTCIKYCYVIVMYWTISLSVIRTIGEQTTDSRPGPYRRSL</sequence>
<gene>
    <name evidence="2" type="ORF">HPLM_LOCUS11990</name>
</gene>
<accession>A0A3P7Z5E6</accession>
<reference evidence="2 3" key="1">
    <citation type="submission" date="2018-11" db="EMBL/GenBank/DDBJ databases">
        <authorList>
            <consortium name="Pathogen Informatics"/>
        </authorList>
    </citation>
    <scope>NUCLEOTIDE SEQUENCE [LARGE SCALE GENOMIC DNA]</scope>
    <source>
        <strain evidence="2 3">MHpl1</strain>
    </source>
</reference>
<dbReference type="Pfam" id="PF07714">
    <property type="entry name" value="PK_Tyr_Ser-Thr"/>
    <property type="match status" value="1"/>
</dbReference>
<dbReference type="GO" id="GO:0043235">
    <property type="term" value="C:receptor complex"/>
    <property type="evidence" value="ECO:0007669"/>
    <property type="project" value="TreeGrafter"/>
</dbReference>
<dbReference type="GO" id="GO:0005886">
    <property type="term" value="C:plasma membrane"/>
    <property type="evidence" value="ECO:0007669"/>
    <property type="project" value="TreeGrafter"/>
</dbReference>
<evidence type="ECO:0000313" key="2">
    <source>
        <dbReference type="EMBL" id="VDO44405.1"/>
    </source>
</evidence>
<dbReference type="SMART" id="SM00219">
    <property type="entry name" value="TyrKc"/>
    <property type="match status" value="1"/>
</dbReference>
<proteinExistence type="predicted"/>
<dbReference type="InterPro" id="IPR050122">
    <property type="entry name" value="RTK"/>
</dbReference>
<dbReference type="GO" id="GO:0004714">
    <property type="term" value="F:transmembrane receptor protein tyrosine kinase activity"/>
    <property type="evidence" value="ECO:0007669"/>
    <property type="project" value="TreeGrafter"/>
</dbReference>
<evidence type="ECO:0000259" key="1">
    <source>
        <dbReference type="PROSITE" id="PS50011"/>
    </source>
</evidence>
<dbReference type="InterPro" id="IPR011009">
    <property type="entry name" value="Kinase-like_dom_sf"/>
</dbReference>
<dbReference type="Gene3D" id="1.10.510.10">
    <property type="entry name" value="Transferase(Phosphotransferase) domain 1"/>
    <property type="match status" value="1"/>
</dbReference>
<dbReference type="InterPro" id="IPR008266">
    <property type="entry name" value="Tyr_kinase_AS"/>
</dbReference>
<dbReference type="SUPFAM" id="SSF56112">
    <property type="entry name" value="Protein kinase-like (PK-like)"/>
    <property type="match status" value="1"/>
</dbReference>
<dbReference type="GO" id="GO:0005524">
    <property type="term" value="F:ATP binding"/>
    <property type="evidence" value="ECO:0007669"/>
    <property type="project" value="InterPro"/>
</dbReference>
<dbReference type="OrthoDB" id="5912975at2759"/>
<dbReference type="InterPro" id="IPR000719">
    <property type="entry name" value="Prot_kinase_dom"/>
</dbReference>
<name>A0A3P7Z5E6_HAEPC</name>
<dbReference type="STRING" id="6290.A0A3P7Z5E6"/>
<dbReference type="GO" id="GO:0007169">
    <property type="term" value="P:cell surface receptor protein tyrosine kinase signaling pathway"/>
    <property type="evidence" value="ECO:0007669"/>
    <property type="project" value="TreeGrafter"/>
</dbReference>
<organism evidence="2 3">
    <name type="scientific">Haemonchus placei</name>
    <name type="common">Barber's pole worm</name>
    <dbReference type="NCBI Taxonomy" id="6290"/>
    <lineage>
        <taxon>Eukaryota</taxon>
        <taxon>Metazoa</taxon>
        <taxon>Ecdysozoa</taxon>
        <taxon>Nematoda</taxon>
        <taxon>Chromadorea</taxon>
        <taxon>Rhabditida</taxon>
        <taxon>Rhabditina</taxon>
        <taxon>Rhabditomorpha</taxon>
        <taxon>Strongyloidea</taxon>
        <taxon>Trichostrongylidae</taxon>
        <taxon>Haemonchus</taxon>
    </lineage>
</organism>
<dbReference type="PROSITE" id="PS00109">
    <property type="entry name" value="PROTEIN_KINASE_TYR"/>
    <property type="match status" value="1"/>
</dbReference>